<protein>
    <submittedName>
        <fullName evidence="1">Uncharacterized protein</fullName>
    </submittedName>
</protein>
<gene>
    <name evidence="1" type="ORF">CEXT_582411</name>
</gene>
<sequence>MLACTKQSGACSQALPAAGSINDTELNHTSFELSDFRGQLLWNMIEELKIRFSNTSLHYSVADSLFNRVIEYLAK</sequence>
<keyword evidence="2" id="KW-1185">Reference proteome</keyword>
<name>A0AAV4QKC9_CAEEX</name>
<evidence type="ECO:0000313" key="1">
    <source>
        <dbReference type="EMBL" id="GIY08724.1"/>
    </source>
</evidence>
<evidence type="ECO:0000313" key="2">
    <source>
        <dbReference type="Proteomes" id="UP001054945"/>
    </source>
</evidence>
<comment type="caution">
    <text evidence="1">The sequence shown here is derived from an EMBL/GenBank/DDBJ whole genome shotgun (WGS) entry which is preliminary data.</text>
</comment>
<dbReference type="EMBL" id="BPLR01006282">
    <property type="protein sequence ID" value="GIY08724.1"/>
    <property type="molecule type" value="Genomic_DNA"/>
</dbReference>
<dbReference type="AlphaFoldDB" id="A0AAV4QKC9"/>
<proteinExistence type="predicted"/>
<reference evidence="1 2" key="1">
    <citation type="submission" date="2021-06" db="EMBL/GenBank/DDBJ databases">
        <title>Caerostris extrusa draft genome.</title>
        <authorList>
            <person name="Kono N."/>
            <person name="Arakawa K."/>
        </authorList>
    </citation>
    <scope>NUCLEOTIDE SEQUENCE [LARGE SCALE GENOMIC DNA]</scope>
</reference>
<dbReference type="Proteomes" id="UP001054945">
    <property type="component" value="Unassembled WGS sequence"/>
</dbReference>
<accession>A0AAV4QKC9</accession>
<organism evidence="1 2">
    <name type="scientific">Caerostris extrusa</name>
    <name type="common">Bark spider</name>
    <name type="synonym">Caerostris bankana</name>
    <dbReference type="NCBI Taxonomy" id="172846"/>
    <lineage>
        <taxon>Eukaryota</taxon>
        <taxon>Metazoa</taxon>
        <taxon>Ecdysozoa</taxon>
        <taxon>Arthropoda</taxon>
        <taxon>Chelicerata</taxon>
        <taxon>Arachnida</taxon>
        <taxon>Araneae</taxon>
        <taxon>Araneomorphae</taxon>
        <taxon>Entelegynae</taxon>
        <taxon>Araneoidea</taxon>
        <taxon>Araneidae</taxon>
        <taxon>Caerostris</taxon>
    </lineage>
</organism>